<dbReference type="Pfam" id="PF07716">
    <property type="entry name" value="bZIP_2"/>
    <property type="match status" value="1"/>
</dbReference>
<dbReference type="PANTHER" id="PTHR46714">
    <property type="entry name" value="TRANSCRIPTIONAL ACTIVATOR HAC1"/>
    <property type="match status" value="1"/>
</dbReference>
<dbReference type="GO" id="GO:0005634">
    <property type="term" value="C:nucleus"/>
    <property type="evidence" value="ECO:0007669"/>
    <property type="project" value="UniProtKB-SubCell"/>
</dbReference>
<dbReference type="InterPro" id="IPR046347">
    <property type="entry name" value="bZIP_sf"/>
</dbReference>
<keyword evidence="5" id="KW-0804">Transcription</keyword>
<evidence type="ECO:0000256" key="7">
    <source>
        <dbReference type="ARBA" id="ARBA00023242"/>
    </source>
</evidence>
<dbReference type="Gene3D" id="1.20.5.170">
    <property type="match status" value="1"/>
</dbReference>
<dbReference type="EMBL" id="JAGHQM010000781">
    <property type="protein sequence ID" value="KAH0558652.1"/>
    <property type="molecule type" value="Genomic_DNA"/>
</dbReference>
<dbReference type="GO" id="GO:0000981">
    <property type="term" value="F:DNA-binding transcription factor activity, RNA polymerase II-specific"/>
    <property type="evidence" value="ECO:0007669"/>
    <property type="project" value="InterPro"/>
</dbReference>
<evidence type="ECO:0000313" key="10">
    <source>
        <dbReference type="EMBL" id="KAH0558652.1"/>
    </source>
</evidence>
<dbReference type="SUPFAM" id="SSF57959">
    <property type="entry name" value="Leucine zipper domain"/>
    <property type="match status" value="1"/>
</dbReference>
<feature type="domain" description="BZIP" evidence="9">
    <location>
        <begin position="95"/>
        <end position="158"/>
    </location>
</feature>
<keyword evidence="11" id="KW-1185">Reference proteome</keyword>
<keyword evidence="3" id="KW-0805">Transcription regulation</keyword>
<comment type="similarity">
    <text evidence="2">Belongs to the bZIP family.</text>
</comment>
<feature type="compositionally biased region" description="Basic and acidic residues" evidence="8">
    <location>
        <begin position="89"/>
        <end position="103"/>
    </location>
</feature>
<evidence type="ECO:0000313" key="11">
    <source>
        <dbReference type="Proteomes" id="UP000750711"/>
    </source>
</evidence>
<protein>
    <recommendedName>
        <fullName evidence="9">BZIP domain-containing protein</fullName>
    </recommendedName>
</protein>
<accession>A0A9P8LAK2</accession>
<reference evidence="10" key="1">
    <citation type="submission" date="2021-03" db="EMBL/GenBank/DDBJ databases">
        <title>Comparative genomics and phylogenomic investigation of the class Geoglossomycetes provide insights into ecological specialization and systematics.</title>
        <authorList>
            <person name="Melie T."/>
            <person name="Pirro S."/>
            <person name="Miller A.N."/>
            <person name="Quandt A."/>
        </authorList>
    </citation>
    <scope>NUCLEOTIDE SEQUENCE</scope>
    <source>
        <strain evidence="10">CAQ_001_2017</strain>
    </source>
</reference>
<sequence>MDFSPVDSLLSAPDDGFVSLFGDENASMASVSVDSIPTPPRSVNGNNSSSNSSRTSTQEPEKKPPKKRKSWGQELPTPTTNLPPRKRAKTEAEKEQRRIERVLRNRAAAQSSRERKRKEVEALEDEKLDIERENRRLNNRLLEVEQQNLQLSRQIAEMAAKMTVFQRQLSGGVGTPDSSARVSPIISQSGSSFRAESVKLEYEQDLDFSLPPPHSTLDPNALLSSPSEASIDDPTATTLDMTQHPAEMLCDQQCLSRVTRLPWGQAMGLDEEQSRHTAFLTLVATLTQLLFLTMSSTVFSLLHRPSHQIFSSLKTGNPLPAISTTSMTMEAYSISRLILWLTSTPLNRPSAATTTTPSNRSRENQRATFRIRLLERLLACSPALARPLKDATASALQLVSDSIAESRSGRANGDSLADRREMASLMTMLWAIESIEGPLRKCRADFQSDRRDEDPAGDIRRLCIALDGLSNRGESFDRGKGSKNHDEWDGGLGYESGATRRLESLDLAFSSLTGKHGTGL</sequence>
<dbReference type="InterPro" id="IPR004827">
    <property type="entry name" value="bZIP"/>
</dbReference>
<dbReference type="Proteomes" id="UP000750711">
    <property type="component" value="Unassembled WGS sequence"/>
</dbReference>
<name>A0A9P8LAK2_9PEZI</name>
<dbReference type="AlphaFoldDB" id="A0A9P8LAK2"/>
<proteinExistence type="inferred from homology"/>
<evidence type="ECO:0000259" key="9">
    <source>
        <dbReference type="PROSITE" id="PS50217"/>
    </source>
</evidence>
<evidence type="ECO:0000256" key="6">
    <source>
        <dbReference type="ARBA" id="ARBA00023230"/>
    </source>
</evidence>
<dbReference type="GO" id="GO:0003677">
    <property type="term" value="F:DNA binding"/>
    <property type="evidence" value="ECO:0007669"/>
    <property type="project" value="UniProtKB-KW"/>
</dbReference>
<dbReference type="PANTHER" id="PTHR46714:SF6">
    <property type="entry name" value="TRANSCRIPTIONAL ACTIVATOR HAC1"/>
    <property type="match status" value="1"/>
</dbReference>
<keyword evidence="7" id="KW-0539">Nucleus</keyword>
<dbReference type="SMART" id="SM00338">
    <property type="entry name" value="BRLZ"/>
    <property type="match status" value="1"/>
</dbReference>
<keyword evidence="4" id="KW-0238">DNA-binding</keyword>
<evidence type="ECO:0000256" key="3">
    <source>
        <dbReference type="ARBA" id="ARBA00023015"/>
    </source>
</evidence>
<comment type="subcellular location">
    <subcellularLocation>
        <location evidence="1">Nucleus</location>
    </subcellularLocation>
</comment>
<evidence type="ECO:0000256" key="8">
    <source>
        <dbReference type="SAM" id="MobiDB-lite"/>
    </source>
</evidence>
<dbReference type="PROSITE" id="PS50217">
    <property type="entry name" value="BZIP"/>
    <property type="match status" value="1"/>
</dbReference>
<dbReference type="GO" id="GO:0045944">
    <property type="term" value="P:positive regulation of transcription by RNA polymerase II"/>
    <property type="evidence" value="ECO:0007669"/>
    <property type="project" value="InterPro"/>
</dbReference>
<keyword evidence="6" id="KW-0834">Unfolded protein response</keyword>
<evidence type="ECO:0000256" key="4">
    <source>
        <dbReference type="ARBA" id="ARBA00023125"/>
    </source>
</evidence>
<evidence type="ECO:0000256" key="2">
    <source>
        <dbReference type="ARBA" id="ARBA00007163"/>
    </source>
</evidence>
<dbReference type="GO" id="GO:0006986">
    <property type="term" value="P:response to unfolded protein"/>
    <property type="evidence" value="ECO:0007669"/>
    <property type="project" value="UniProtKB-KW"/>
</dbReference>
<gene>
    <name evidence="10" type="ORF">GP486_004699</name>
</gene>
<organism evidence="10 11">
    <name type="scientific">Trichoglossum hirsutum</name>
    <dbReference type="NCBI Taxonomy" id="265104"/>
    <lineage>
        <taxon>Eukaryota</taxon>
        <taxon>Fungi</taxon>
        <taxon>Dikarya</taxon>
        <taxon>Ascomycota</taxon>
        <taxon>Pezizomycotina</taxon>
        <taxon>Geoglossomycetes</taxon>
        <taxon>Geoglossales</taxon>
        <taxon>Geoglossaceae</taxon>
        <taxon>Trichoglossum</taxon>
    </lineage>
</organism>
<comment type="caution">
    <text evidence="10">The sequence shown here is derived from an EMBL/GenBank/DDBJ whole genome shotgun (WGS) entry which is preliminary data.</text>
</comment>
<dbReference type="InterPro" id="IPR044280">
    <property type="entry name" value="Hac1/HY5"/>
</dbReference>
<feature type="region of interest" description="Disordered" evidence="8">
    <location>
        <begin position="1"/>
        <end position="121"/>
    </location>
</feature>
<feature type="compositionally biased region" description="Low complexity" evidence="8">
    <location>
        <begin position="42"/>
        <end position="56"/>
    </location>
</feature>
<evidence type="ECO:0000256" key="5">
    <source>
        <dbReference type="ARBA" id="ARBA00023163"/>
    </source>
</evidence>
<evidence type="ECO:0000256" key="1">
    <source>
        <dbReference type="ARBA" id="ARBA00004123"/>
    </source>
</evidence>